<protein>
    <submittedName>
        <fullName evidence="2">Uncharacterized protein</fullName>
    </submittedName>
</protein>
<accession>J3KU17</accession>
<sequence>MACCIFFTNGSTVKLLRIMMSYFSNHPITCACGKHLSLVPLFIACVTLQMFCSLMVIEAYANFQENLMSLEAISSNSAHRNYDMERRVDALHSDLQKVACFVIRAAQTMRDKLVIFHWQGMWMLGMALKVAEGNGTLILACHLLDKMRNNGIERKNLLEIMQPTTHLELMYTCLKTFFFLMSRVFNFPQVTVVFCKSLRLTNDSMKFASGRITNLISTATESLRFKIMKQVVDIVLIAFLVVELVLAETPPFVFAGFLDIFTELAISLETSHETPPFVFAGFLDIFTELAISLETSPG</sequence>
<dbReference type="EnsemblPlants" id="OB0037G10500.1">
    <property type="protein sequence ID" value="OB0037G10500.1"/>
    <property type="gene ID" value="OB0037G10500"/>
</dbReference>
<keyword evidence="1" id="KW-0472">Membrane</keyword>
<organism evidence="2">
    <name type="scientific">Oryza brachyantha</name>
    <name type="common">malo sina</name>
    <dbReference type="NCBI Taxonomy" id="4533"/>
    <lineage>
        <taxon>Eukaryota</taxon>
        <taxon>Viridiplantae</taxon>
        <taxon>Streptophyta</taxon>
        <taxon>Embryophyta</taxon>
        <taxon>Tracheophyta</taxon>
        <taxon>Spermatophyta</taxon>
        <taxon>Magnoliopsida</taxon>
        <taxon>Liliopsida</taxon>
        <taxon>Poales</taxon>
        <taxon>Poaceae</taxon>
        <taxon>BOP clade</taxon>
        <taxon>Oryzoideae</taxon>
        <taxon>Oryzeae</taxon>
        <taxon>Oryzinae</taxon>
        <taxon>Oryza</taxon>
    </lineage>
</organism>
<evidence type="ECO:0000313" key="3">
    <source>
        <dbReference type="Proteomes" id="UP000006038"/>
    </source>
</evidence>
<feature type="transmembrane region" description="Helical" evidence="1">
    <location>
        <begin position="234"/>
        <end position="257"/>
    </location>
</feature>
<dbReference type="HOGENOM" id="CLU_935005_0_0_1"/>
<evidence type="ECO:0000313" key="2">
    <source>
        <dbReference type="EnsemblPlants" id="OB0037G10500.1"/>
    </source>
</evidence>
<name>J3KU17_ORYBR</name>
<reference evidence="2" key="1">
    <citation type="submission" date="2015-06" db="UniProtKB">
        <authorList>
            <consortium name="EnsemblPlants"/>
        </authorList>
    </citation>
    <scope>IDENTIFICATION</scope>
</reference>
<evidence type="ECO:0000256" key="1">
    <source>
        <dbReference type="SAM" id="Phobius"/>
    </source>
</evidence>
<keyword evidence="1" id="KW-0812">Transmembrane</keyword>
<proteinExistence type="predicted"/>
<dbReference type="Proteomes" id="UP000006038">
    <property type="component" value="Unassembled WGS sequence"/>
</dbReference>
<keyword evidence="1" id="KW-1133">Transmembrane helix</keyword>
<feature type="transmembrane region" description="Helical" evidence="1">
    <location>
        <begin position="41"/>
        <end position="61"/>
    </location>
</feature>
<keyword evidence="3" id="KW-1185">Reference proteome</keyword>
<dbReference type="Gramene" id="OB0037G10500.1">
    <property type="protein sequence ID" value="OB0037G10500.1"/>
    <property type="gene ID" value="OB0037G10500"/>
</dbReference>
<dbReference type="AlphaFoldDB" id="J3KU17"/>